<organism evidence="2 3">
    <name type="scientific">Streptomyces mirabilis</name>
    <dbReference type="NCBI Taxonomy" id="68239"/>
    <lineage>
        <taxon>Bacteria</taxon>
        <taxon>Bacillati</taxon>
        <taxon>Actinomycetota</taxon>
        <taxon>Actinomycetes</taxon>
        <taxon>Kitasatosporales</taxon>
        <taxon>Streptomycetaceae</taxon>
        <taxon>Streptomyces</taxon>
    </lineage>
</organism>
<gene>
    <name evidence="2" type="ORF">SAMN02787118_11961</name>
</gene>
<evidence type="ECO:0000256" key="1">
    <source>
        <dbReference type="SAM" id="MobiDB-lite"/>
    </source>
</evidence>
<dbReference type="AlphaFoldDB" id="A0A1I2R3G7"/>
<accession>A0A1I2R3G7</accession>
<proteinExistence type="predicted"/>
<dbReference type="EMBL" id="FONR01000019">
    <property type="protein sequence ID" value="SFG34940.1"/>
    <property type="molecule type" value="Genomic_DNA"/>
</dbReference>
<name>A0A1I2R3G7_9ACTN</name>
<evidence type="ECO:0000313" key="3">
    <source>
        <dbReference type="Proteomes" id="UP000181942"/>
    </source>
</evidence>
<dbReference type="Proteomes" id="UP000181942">
    <property type="component" value="Unassembled WGS sequence"/>
</dbReference>
<feature type="region of interest" description="Disordered" evidence="1">
    <location>
        <begin position="1"/>
        <end position="25"/>
    </location>
</feature>
<feature type="compositionally biased region" description="Basic and acidic residues" evidence="1">
    <location>
        <begin position="1"/>
        <end position="10"/>
    </location>
</feature>
<sequence length="294" mass="31327">MRFSPHEPHELPVPQPPREPGKPRKKIRVAAVAATTALAGALTALLLLLSGNGGASPHPVSADEAQRMALARFRAYETSPAEVTVRLPAAETGDGTITVRAVVDHHVHRAVGAYEIVDDTRTVQGLLAWDLEGIAVARRPAAAPGAEPGRTTARPPAPDIVTTAAQAVRRAGTLKREEWTRRPYSTAPLDRALRLVVSVAADRPDNAALLARSGPLWLRDERLDGHGYGVFSGPRPAPSASASPADDSTLTYWIDTDGNLRRVTARMSPGHYATVDFVATRVRTGVPGAPWMKG</sequence>
<evidence type="ECO:0000313" key="2">
    <source>
        <dbReference type="EMBL" id="SFG34940.1"/>
    </source>
</evidence>
<reference evidence="2 3" key="1">
    <citation type="submission" date="2016-10" db="EMBL/GenBank/DDBJ databases">
        <authorList>
            <person name="de Groot N.N."/>
        </authorList>
    </citation>
    <scope>NUCLEOTIDE SEQUENCE [LARGE SCALE GENOMIC DNA]</scope>
    <source>
        <strain evidence="2 3">OK461</strain>
    </source>
</reference>
<protein>
    <submittedName>
        <fullName evidence="2">Uncharacterized protein</fullName>
    </submittedName>
</protein>